<feature type="compositionally biased region" description="Basic and acidic residues" evidence="10">
    <location>
        <begin position="565"/>
        <end position="575"/>
    </location>
</feature>
<dbReference type="EMBL" id="BQMJ01000034">
    <property type="protein sequence ID" value="GJQ12523.1"/>
    <property type="molecule type" value="Genomic_DNA"/>
</dbReference>
<keyword evidence="4" id="KW-0862">Zinc</keyword>
<keyword evidence="7" id="KW-0539">Nucleus</keyword>
<gene>
    <name evidence="12" type="ORF">GpartN1_g4314.t1</name>
</gene>
<evidence type="ECO:0000313" key="13">
    <source>
        <dbReference type="Proteomes" id="UP001061958"/>
    </source>
</evidence>
<feature type="compositionally biased region" description="Basic and acidic residues" evidence="10">
    <location>
        <begin position="436"/>
        <end position="446"/>
    </location>
</feature>
<reference evidence="12" key="2">
    <citation type="submission" date="2022-01" db="EMBL/GenBank/DDBJ databases">
        <authorList>
            <person name="Hirooka S."/>
            <person name="Miyagishima S.Y."/>
        </authorList>
    </citation>
    <scope>NUCLEOTIDE SEQUENCE</scope>
    <source>
        <strain evidence="12">NBRC 102759</strain>
    </source>
</reference>
<keyword evidence="2" id="KW-0479">Metal-binding</keyword>
<feature type="region of interest" description="Disordered" evidence="10">
    <location>
        <begin position="436"/>
        <end position="482"/>
    </location>
</feature>
<proteinExistence type="predicted"/>
<dbReference type="GO" id="GO:0005634">
    <property type="term" value="C:nucleus"/>
    <property type="evidence" value="ECO:0007669"/>
    <property type="project" value="UniProtKB-SubCell"/>
</dbReference>
<feature type="compositionally biased region" description="Polar residues" evidence="10">
    <location>
        <begin position="622"/>
        <end position="631"/>
    </location>
</feature>
<dbReference type="PANTHER" id="PTHR12603">
    <property type="entry name" value="CCR4-NOT TRANSCRIPTION COMPLEX RELATED"/>
    <property type="match status" value="1"/>
</dbReference>
<dbReference type="AlphaFoldDB" id="A0A9C7PX53"/>
<comment type="subcellular location">
    <subcellularLocation>
        <location evidence="1">Nucleus</location>
    </subcellularLocation>
</comment>
<evidence type="ECO:0000313" key="12">
    <source>
        <dbReference type="EMBL" id="GJQ12523.1"/>
    </source>
</evidence>
<comment type="caution">
    <text evidence="12">The sequence shown here is derived from an EMBL/GenBank/DDBJ whole genome shotgun (WGS) entry which is preliminary data.</text>
</comment>
<dbReference type="InterPro" id="IPR039780">
    <property type="entry name" value="Mot2"/>
</dbReference>
<dbReference type="GO" id="GO:0003723">
    <property type="term" value="F:RNA binding"/>
    <property type="evidence" value="ECO:0007669"/>
    <property type="project" value="UniProtKB-KW"/>
</dbReference>
<keyword evidence="6 9" id="KW-0175">Coiled coil</keyword>
<dbReference type="Gene3D" id="3.30.40.10">
    <property type="entry name" value="Zinc/RING finger domain, C3HC4 (zinc finger)"/>
    <property type="match status" value="1"/>
</dbReference>
<evidence type="ECO:0000256" key="1">
    <source>
        <dbReference type="ARBA" id="ARBA00004123"/>
    </source>
</evidence>
<dbReference type="Gene3D" id="3.30.70.330">
    <property type="match status" value="1"/>
</dbReference>
<keyword evidence="5" id="KW-0694">RNA-binding</keyword>
<protein>
    <recommendedName>
        <fullName evidence="11">RING-type domain-containing protein</fullName>
    </recommendedName>
</protein>
<dbReference type="GO" id="GO:0004842">
    <property type="term" value="F:ubiquitin-protein transferase activity"/>
    <property type="evidence" value="ECO:0007669"/>
    <property type="project" value="InterPro"/>
</dbReference>
<evidence type="ECO:0000256" key="6">
    <source>
        <dbReference type="ARBA" id="ARBA00023054"/>
    </source>
</evidence>
<dbReference type="GO" id="GO:0008270">
    <property type="term" value="F:zinc ion binding"/>
    <property type="evidence" value="ECO:0007669"/>
    <property type="project" value="UniProtKB-KW"/>
</dbReference>
<feature type="compositionally biased region" description="Basic residues" evidence="10">
    <location>
        <begin position="589"/>
        <end position="604"/>
    </location>
</feature>
<dbReference type="OrthoDB" id="1923159at2759"/>
<dbReference type="InterPro" id="IPR039515">
    <property type="entry name" value="NOT4_mRING-HC-C4C4"/>
</dbReference>
<evidence type="ECO:0000256" key="3">
    <source>
        <dbReference type="ARBA" id="ARBA00022771"/>
    </source>
</evidence>
<keyword evidence="13" id="KW-1185">Reference proteome</keyword>
<evidence type="ECO:0000256" key="8">
    <source>
        <dbReference type="PROSITE-ProRule" id="PRU00175"/>
    </source>
</evidence>
<keyword evidence="3 8" id="KW-0863">Zinc-finger</keyword>
<dbReference type="InterPro" id="IPR013083">
    <property type="entry name" value="Znf_RING/FYVE/PHD"/>
</dbReference>
<dbReference type="PANTHER" id="PTHR12603:SF0">
    <property type="entry name" value="CCR4-NOT TRANSCRIPTION COMPLEX SUBUNIT 4"/>
    <property type="match status" value="1"/>
</dbReference>
<dbReference type="PROSITE" id="PS50089">
    <property type="entry name" value="ZF_RING_2"/>
    <property type="match status" value="1"/>
</dbReference>
<evidence type="ECO:0000256" key="9">
    <source>
        <dbReference type="SAM" id="Coils"/>
    </source>
</evidence>
<name>A0A9C7PX53_9RHOD</name>
<dbReference type="CDD" id="cd16618">
    <property type="entry name" value="mRING-HC-C4C4_CNOT4"/>
    <property type="match status" value="1"/>
</dbReference>
<dbReference type="SUPFAM" id="SSF54928">
    <property type="entry name" value="RNA-binding domain, RBD"/>
    <property type="match status" value="1"/>
</dbReference>
<feature type="coiled-coil region" evidence="9">
    <location>
        <begin position="678"/>
        <end position="716"/>
    </location>
</feature>
<dbReference type="SUPFAM" id="SSF57850">
    <property type="entry name" value="RING/U-box"/>
    <property type="match status" value="1"/>
</dbReference>
<evidence type="ECO:0000259" key="11">
    <source>
        <dbReference type="PROSITE" id="PS50089"/>
    </source>
</evidence>
<reference evidence="12" key="1">
    <citation type="journal article" date="2022" name="Proc. Natl. Acad. Sci. U.S.A.">
        <title>Life cycle and functional genomics of the unicellular red alga Galdieria for elucidating algal and plant evolution and industrial use.</title>
        <authorList>
            <person name="Hirooka S."/>
            <person name="Itabashi T."/>
            <person name="Ichinose T.M."/>
            <person name="Onuma R."/>
            <person name="Fujiwara T."/>
            <person name="Yamashita S."/>
            <person name="Jong L.W."/>
            <person name="Tomita R."/>
            <person name="Iwane A.H."/>
            <person name="Miyagishima S.Y."/>
        </authorList>
    </citation>
    <scope>NUCLEOTIDE SEQUENCE</scope>
    <source>
        <strain evidence="12">NBRC 102759</strain>
    </source>
</reference>
<dbReference type="FunFam" id="3.30.40.10:FF:000006">
    <property type="entry name" value="CCR4-NOT transcription complex subunit 4"/>
    <property type="match status" value="1"/>
</dbReference>
<evidence type="ECO:0000256" key="10">
    <source>
        <dbReference type="SAM" id="MobiDB-lite"/>
    </source>
</evidence>
<accession>A0A9C7PX53</accession>
<dbReference type="GO" id="GO:0016567">
    <property type="term" value="P:protein ubiquitination"/>
    <property type="evidence" value="ECO:0007669"/>
    <property type="project" value="TreeGrafter"/>
</dbReference>
<evidence type="ECO:0000256" key="4">
    <source>
        <dbReference type="ARBA" id="ARBA00022833"/>
    </source>
</evidence>
<feature type="domain" description="RING-type" evidence="11">
    <location>
        <begin position="15"/>
        <end position="58"/>
    </location>
</feature>
<evidence type="ECO:0000256" key="2">
    <source>
        <dbReference type="ARBA" id="ARBA00022723"/>
    </source>
</evidence>
<dbReference type="Pfam" id="PF14570">
    <property type="entry name" value="zf-RING_4"/>
    <property type="match status" value="1"/>
</dbReference>
<dbReference type="Proteomes" id="UP001061958">
    <property type="component" value="Unassembled WGS sequence"/>
</dbReference>
<dbReference type="InterPro" id="IPR035979">
    <property type="entry name" value="RBD_domain_sf"/>
</dbReference>
<dbReference type="GO" id="GO:0030014">
    <property type="term" value="C:CCR4-NOT complex"/>
    <property type="evidence" value="ECO:0007669"/>
    <property type="project" value="InterPro"/>
</dbReference>
<evidence type="ECO:0000256" key="5">
    <source>
        <dbReference type="ARBA" id="ARBA00022884"/>
    </source>
</evidence>
<evidence type="ECO:0000256" key="7">
    <source>
        <dbReference type="ARBA" id="ARBA00023242"/>
    </source>
</evidence>
<organism evidence="12 13">
    <name type="scientific">Galdieria partita</name>
    <dbReference type="NCBI Taxonomy" id="83374"/>
    <lineage>
        <taxon>Eukaryota</taxon>
        <taxon>Rhodophyta</taxon>
        <taxon>Bangiophyceae</taxon>
        <taxon>Galdieriales</taxon>
        <taxon>Galdieriaceae</taxon>
        <taxon>Galdieria</taxon>
    </lineage>
</organism>
<sequence length="716" mass="81538">MTEMLQKEGCNSINCPLCLEELDLTDLSLKPCLCGYQVCLYCLHYIREQQDGKCPACRTPYTEENFSVNKLDAEVVAQLSHKGLNRRKERIAVPERDSYSPKTHKTLCPVHRSPNNVNWKRLRIIQRNLICVKGLVASLCRGDVLRREELFGRFGKLLRVLVDRGRWTTSGGFRESTGNLDNNTHNNNTNMVVYLLYETEAAAANAMKEMHNEVIYDVKIQVNLATTKYCNSFLESGKPQWCDNPYCLYRHESANPDDVVTVDSLQSLGLAPPPPHYLFSMKKFRSHSIPPGYYPNHRKQHIHEDSPHSFVEMNKKLGTHTYSPASSGWSRSVDSDEQLSLDEQSIEDEFFSEKKKSKNIFHTENGYLENRATTYWNTSEYLSKGYQEEPHSILPDTGELPNLDMSGLLLGSVADMNSPVLDIYHSKNRISSRFDFHSDNESHDSDESLSASDSDKSRTTFQTTEWSRGSKASDEQPRLLEDDEWITPEKRLEMMFGNDVVNHFVTLDALPSLNDLLNRLQSSKAKEESTKVFDKEKGLVNVWENDSSLDKLNKENSSSVDVIEEENHKDEKETRTVATNDETETVKSKSTKKNNHRKKKKQKKAKSDSKDSSVASNETNHDSTQVALNGRQSYQTTDKVISPIEYSSNCIVEQVTDCNNLPEAASSSSGNVTDSIRVDESSQTLQKELEAMKEKELQLQKRLEQLQIKLESLLLL</sequence>
<dbReference type="InterPro" id="IPR012677">
    <property type="entry name" value="Nucleotide-bd_a/b_plait_sf"/>
</dbReference>
<dbReference type="InterPro" id="IPR001841">
    <property type="entry name" value="Znf_RING"/>
</dbReference>
<feature type="region of interest" description="Disordered" evidence="10">
    <location>
        <begin position="550"/>
        <end position="631"/>
    </location>
</feature>
<feature type="compositionally biased region" description="Basic and acidic residues" evidence="10">
    <location>
        <begin position="471"/>
        <end position="480"/>
    </location>
</feature>